<evidence type="ECO:0000259" key="2">
    <source>
        <dbReference type="Pfam" id="PF23636"/>
    </source>
</evidence>
<proteinExistence type="predicted"/>
<keyword evidence="4" id="KW-1185">Reference proteome</keyword>
<evidence type="ECO:0000313" key="4">
    <source>
        <dbReference type="Proteomes" id="UP000183015"/>
    </source>
</evidence>
<dbReference type="Proteomes" id="UP000183015">
    <property type="component" value="Unassembled WGS sequence"/>
</dbReference>
<feature type="domain" description="DUF7144" evidence="2">
    <location>
        <begin position="22"/>
        <end position="134"/>
    </location>
</feature>
<dbReference type="STRING" id="235985.SAMN05414137_102336"/>
<keyword evidence="1" id="KW-0472">Membrane</keyword>
<sequence length="139" mass="14931">MATTTSDRRADGRGSGWAAGAVVFAALMLLVSGTLGILEGASAVAKDKIYVTTPNYVYQFSLTSWGWIHIVLGIIAIVVGGGLLADKTWARWAGVVIASLSLISQFLWLPYSPWWSIIVMALDAFVIWGLTSGRRVSDL</sequence>
<dbReference type="RefSeq" id="WP_042454493.1">
    <property type="nucleotide sequence ID" value="NZ_BBPN01000033.1"/>
</dbReference>
<gene>
    <name evidence="3" type="ORF">SAMN05414137_102336</name>
</gene>
<organism evidence="3 4">
    <name type="scientific">Streptacidiphilus jiangxiensis</name>
    <dbReference type="NCBI Taxonomy" id="235985"/>
    <lineage>
        <taxon>Bacteria</taxon>
        <taxon>Bacillati</taxon>
        <taxon>Actinomycetota</taxon>
        <taxon>Actinomycetes</taxon>
        <taxon>Kitasatosporales</taxon>
        <taxon>Streptomycetaceae</taxon>
        <taxon>Streptacidiphilus</taxon>
    </lineage>
</organism>
<feature type="transmembrane region" description="Helical" evidence="1">
    <location>
        <begin position="21"/>
        <end position="45"/>
    </location>
</feature>
<evidence type="ECO:0000256" key="1">
    <source>
        <dbReference type="SAM" id="Phobius"/>
    </source>
</evidence>
<keyword evidence="1" id="KW-1133">Transmembrane helix</keyword>
<dbReference type="eggNOG" id="ENOG5032TA6">
    <property type="taxonomic scope" value="Bacteria"/>
</dbReference>
<dbReference type="InterPro" id="IPR055568">
    <property type="entry name" value="DUF7144"/>
</dbReference>
<name>A0A1H7HS80_STRJI</name>
<keyword evidence="1" id="KW-0812">Transmembrane</keyword>
<feature type="transmembrane region" description="Helical" evidence="1">
    <location>
        <begin position="65"/>
        <end position="85"/>
    </location>
</feature>
<reference evidence="4" key="1">
    <citation type="submission" date="2016-10" db="EMBL/GenBank/DDBJ databases">
        <authorList>
            <person name="Varghese N."/>
        </authorList>
    </citation>
    <scope>NUCLEOTIDE SEQUENCE [LARGE SCALE GENOMIC DNA]</scope>
    <source>
        <strain evidence="4">DSM 45096 / BCRC 16803 / CGMCC 4.1857 / CIP 109030 / JCM 12277 / KCTC 19219 / NBRC 100920 / 33214</strain>
    </source>
</reference>
<dbReference type="EMBL" id="FOAZ01000002">
    <property type="protein sequence ID" value="SEK53206.1"/>
    <property type="molecule type" value="Genomic_DNA"/>
</dbReference>
<protein>
    <recommendedName>
        <fullName evidence="2">DUF7144 domain-containing protein</fullName>
    </recommendedName>
</protein>
<dbReference type="AlphaFoldDB" id="A0A1H7HS80"/>
<evidence type="ECO:0000313" key="3">
    <source>
        <dbReference type="EMBL" id="SEK53206.1"/>
    </source>
</evidence>
<dbReference type="OrthoDB" id="4482242at2"/>
<accession>A0A1H7HS80</accession>
<feature type="transmembrane region" description="Helical" evidence="1">
    <location>
        <begin position="92"/>
        <end position="108"/>
    </location>
</feature>
<feature type="transmembrane region" description="Helical" evidence="1">
    <location>
        <begin position="114"/>
        <end position="131"/>
    </location>
</feature>
<dbReference type="Pfam" id="PF23636">
    <property type="entry name" value="DUF7144"/>
    <property type="match status" value="1"/>
</dbReference>